<dbReference type="CDD" id="cd13980">
    <property type="entry name" value="STKc_Vps15"/>
    <property type="match status" value="1"/>
</dbReference>
<dbReference type="InterPro" id="IPR000719">
    <property type="entry name" value="Prot_kinase_dom"/>
</dbReference>
<dbReference type="Gene3D" id="1.25.10.10">
    <property type="entry name" value="Leucine-rich Repeat Variant"/>
    <property type="match status" value="1"/>
</dbReference>
<dbReference type="SMART" id="SM00220">
    <property type="entry name" value="S_TKc"/>
    <property type="match status" value="1"/>
</dbReference>
<dbReference type="PANTHER" id="PTHR17583:SF0">
    <property type="entry name" value="PHOSPHOINOSITIDE 3-KINASE REGULATORY SUBUNIT 4"/>
    <property type="match status" value="1"/>
</dbReference>
<accession>A0A0D6ER22</accession>
<dbReference type="OrthoDB" id="242910at2759"/>
<reference evidence="8" key="1">
    <citation type="submission" date="2015-02" db="EMBL/GenBank/DDBJ databases">
        <authorList>
            <person name="Gon?alves P."/>
        </authorList>
    </citation>
    <scope>NUCLEOTIDE SEQUENCE [LARGE SCALE GENOMIC DNA]</scope>
</reference>
<organism evidence="7 8">
    <name type="scientific">Sporidiobolus salmonicolor</name>
    <name type="common">Yeast-like fungus</name>
    <name type="synonym">Sporobolomyces salmonicolor</name>
    <dbReference type="NCBI Taxonomy" id="5005"/>
    <lineage>
        <taxon>Eukaryota</taxon>
        <taxon>Fungi</taxon>
        <taxon>Dikarya</taxon>
        <taxon>Basidiomycota</taxon>
        <taxon>Pucciniomycotina</taxon>
        <taxon>Microbotryomycetes</taxon>
        <taxon>Sporidiobolales</taxon>
        <taxon>Sporidiobolaceae</taxon>
        <taxon>Sporobolomyces</taxon>
    </lineage>
</organism>
<dbReference type="GO" id="GO:0005524">
    <property type="term" value="F:ATP binding"/>
    <property type="evidence" value="ECO:0007669"/>
    <property type="project" value="InterPro"/>
</dbReference>
<dbReference type="InterPro" id="IPR055231">
    <property type="entry name" value="2AA_helical"/>
</dbReference>
<dbReference type="GO" id="GO:0034271">
    <property type="term" value="C:phosphatidylinositol 3-kinase complex, class III, type I"/>
    <property type="evidence" value="ECO:0007669"/>
    <property type="project" value="TreeGrafter"/>
</dbReference>
<dbReference type="SUPFAM" id="SSF48371">
    <property type="entry name" value="ARM repeat"/>
    <property type="match status" value="1"/>
</dbReference>
<evidence type="ECO:0000259" key="6">
    <source>
        <dbReference type="PROSITE" id="PS50011"/>
    </source>
</evidence>
<feature type="compositionally biased region" description="Pro residues" evidence="5">
    <location>
        <begin position="279"/>
        <end position="288"/>
    </location>
</feature>
<keyword evidence="8" id="KW-1185">Reference proteome</keyword>
<dbReference type="PROSITE" id="PS00108">
    <property type="entry name" value="PROTEIN_KINASE_ST"/>
    <property type="match status" value="1"/>
</dbReference>
<dbReference type="GO" id="GO:0071561">
    <property type="term" value="C:nucleus-vacuole junction"/>
    <property type="evidence" value="ECO:0007669"/>
    <property type="project" value="TreeGrafter"/>
</dbReference>
<feature type="region of interest" description="Disordered" evidence="5">
    <location>
        <begin position="277"/>
        <end position="297"/>
    </location>
</feature>
<evidence type="ECO:0000313" key="7">
    <source>
        <dbReference type="EMBL" id="CEQ42196.1"/>
    </source>
</evidence>
<keyword evidence="1" id="KW-0418">Kinase</keyword>
<dbReference type="AlphaFoldDB" id="A0A0D6ER22"/>
<dbReference type="GO" id="GO:0006623">
    <property type="term" value="P:protein targeting to vacuole"/>
    <property type="evidence" value="ECO:0007669"/>
    <property type="project" value="TreeGrafter"/>
</dbReference>
<dbReference type="PROSITE" id="PS50011">
    <property type="entry name" value="PROTEIN_KINASE_DOM"/>
    <property type="match status" value="1"/>
</dbReference>
<dbReference type="EMBL" id="CENE01000022">
    <property type="protein sequence ID" value="CEQ42196.1"/>
    <property type="molecule type" value="Genomic_DNA"/>
</dbReference>
<dbReference type="GO" id="GO:0045324">
    <property type="term" value="P:late endosome to vacuole transport"/>
    <property type="evidence" value="ECO:0007669"/>
    <property type="project" value="InterPro"/>
</dbReference>
<evidence type="ECO:0000256" key="3">
    <source>
        <dbReference type="ARBA" id="ARBA00022737"/>
    </source>
</evidence>
<feature type="non-terminal residue" evidence="7">
    <location>
        <position position="1"/>
    </location>
</feature>
<sequence>MGSSRFLKTVRARHRQGALVVKLFVKPDPSLSLKPYHRRIKAERDALFDCPNVLPYARAVETERVGTRPFLSSVEKRWIAFQLLTGLKDARERGIAHGDIKTENVVVTSWNWAYLTDFSSAFKPTYLPLDDPSAFSFYFDTSSRRTCYIAPERFYSAGSDVAKKKDGLEFGKRDGKVTEAMDVFALGCVLAELWMEGTPPFTLSQLFKYREGEYNLEAYLAEIEDVEIRQSLIRSMISLDPSSRLSFSDYLSQYRTTAFPDIFYTFLHPFLSSLNDVSLPPPPPPPHSTPGMATPGEAPQVQQTLLRTEADERIERIWNEWEMIARYLDETVAEDRGKGKAKETTAGPGVLFPMRLHLPGQEGKIVESTMVEADGPALVILSLICTSVRNCVRPASVLRALETLLALNRYLTDETKLDRLVPYLVALLQDDVAAVRSAALRVLTQTLMLVTTITPSNVDVFPEYILPNTRPFSTDPEILPRTSYALCISFLAQTARRYLEMAEAMKTEGTFELANLQDFEGSPYAANFDTRLQELQSQIQEHINPLLSDPSSDVKRALLSHVGQLCTFFGRLTANDAVLAHLVTYLNTRDWLLRAAWNDTAVDVASCVGPRALEEYILPLIILSLSDPEEFVVMRVLASLTILAERRFLTKGKIWELVGQISGFLCHPNIWIREGMPPPWRRSRSPILTPFCFPAAASFLATVAKLLQPTDRWCIFYPTVKRLLRADVKDITDLALLDNAREPVSTLFGSLPSLQSLTVYDGVEQLPRVIFEAAVAWASRVGNSNFWSLSRGPTKGAPRDAGVRTDE</sequence>
<dbReference type="InterPro" id="IPR021133">
    <property type="entry name" value="HEAT_type_2"/>
</dbReference>
<dbReference type="Pfam" id="PF22956">
    <property type="entry name" value="VPS15-like_hel"/>
    <property type="match status" value="1"/>
</dbReference>
<dbReference type="GO" id="GO:0016236">
    <property type="term" value="P:macroautophagy"/>
    <property type="evidence" value="ECO:0007669"/>
    <property type="project" value="InterPro"/>
</dbReference>
<evidence type="ECO:0000256" key="5">
    <source>
        <dbReference type="SAM" id="MobiDB-lite"/>
    </source>
</evidence>
<dbReference type="Pfam" id="PF00069">
    <property type="entry name" value="Pkinase"/>
    <property type="match status" value="1"/>
</dbReference>
<evidence type="ECO:0000256" key="4">
    <source>
        <dbReference type="PROSITE-ProRule" id="PRU00103"/>
    </source>
</evidence>
<dbReference type="InterPro" id="IPR045162">
    <property type="entry name" value="Vps15-like"/>
</dbReference>
<keyword evidence="1" id="KW-0808">Transferase</keyword>
<feature type="domain" description="Protein kinase" evidence="6">
    <location>
        <begin position="1"/>
        <end position="271"/>
    </location>
</feature>
<dbReference type="GO" id="GO:0034272">
    <property type="term" value="C:phosphatidylinositol 3-kinase complex, class III, type II"/>
    <property type="evidence" value="ECO:0007669"/>
    <property type="project" value="TreeGrafter"/>
</dbReference>
<proteinExistence type="predicted"/>
<dbReference type="Proteomes" id="UP000243876">
    <property type="component" value="Unassembled WGS sequence"/>
</dbReference>
<dbReference type="PROSITE" id="PS50077">
    <property type="entry name" value="HEAT_REPEAT"/>
    <property type="match status" value="1"/>
</dbReference>
<gene>
    <name evidence="7" type="primary">SPOSA6832_04001</name>
</gene>
<dbReference type="InterPro" id="IPR008271">
    <property type="entry name" value="Ser/Thr_kinase_AS"/>
</dbReference>
<dbReference type="SUPFAM" id="SSF56112">
    <property type="entry name" value="Protein kinase-like (PK-like)"/>
    <property type="match status" value="1"/>
</dbReference>
<dbReference type="GO" id="GO:0005770">
    <property type="term" value="C:late endosome"/>
    <property type="evidence" value="ECO:0007669"/>
    <property type="project" value="TreeGrafter"/>
</dbReference>
<evidence type="ECO:0000256" key="1">
    <source>
        <dbReference type="ARBA" id="ARBA00022527"/>
    </source>
</evidence>
<keyword evidence="1" id="KW-0723">Serine/threonine-protein kinase</keyword>
<dbReference type="Gene3D" id="1.10.510.10">
    <property type="entry name" value="Transferase(Phosphotransferase) domain 1"/>
    <property type="match status" value="1"/>
</dbReference>
<dbReference type="InterPro" id="IPR011989">
    <property type="entry name" value="ARM-like"/>
</dbReference>
<dbReference type="InterPro" id="IPR016024">
    <property type="entry name" value="ARM-type_fold"/>
</dbReference>
<evidence type="ECO:0000256" key="2">
    <source>
        <dbReference type="ARBA" id="ARBA00022574"/>
    </source>
</evidence>
<evidence type="ECO:0000313" key="8">
    <source>
        <dbReference type="Proteomes" id="UP000243876"/>
    </source>
</evidence>
<dbReference type="PANTHER" id="PTHR17583">
    <property type="entry name" value="PHOSPHOINOSITIDE 3-KINASE REGULATORY SUBUNIT 4"/>
    <property type="match status" value="1"/>
</dbReference>
<dbReference type="FunFam" id="1.10.510.10:FF:000825">
    <property type="entry name" value="Unplaced genomic scaffold supercont1.1, whole genome shotgun sequence"/>
    <property type="match status" value="1"/>
</dbReference>
<feature type="repeat" description="HEAT" evidence="4">
    <location>
        <begin position="420"/>
        <end position="452"/>
    </location>
</feature>
<dbReference type="GO" id="GO:0004674">
    <property type="term" value="F:protein serine/threonine kinase activity"/>
    <property type="evidence" value="ECO:0007669"/>
    <property type="project" value="UniProtKB-KW"/>
</dbReference>
<name>A0A0D6ER22_SPOSA</name>
<dbReference type="InterPro" id="IPR011009">
    <property type="entry name" value="Kinase-like_dom_sf"/>
</dbReference>
<keyword evidence="2" id="KW-0853">WD repeat</keyword>
<keyword evidence="3" id="KW-0677">Repeat</keyword>
<protein>
    <submittedName>
        <fullName evidence="7">SPOSA6832_04001-mRNA-1:cds</fullName>
    </submittedName>
</protein>